<evidence type="ECO:0000259" key="3">
    <source>
        <dbReference type="Pfam" id="PF14016"/>
    </source>
</evidence>
<dbReference type="EMBL" id="JAAGKO020000055">
    <property type="protein sequence ID" value="MDI5966576.1"/>
    <property type="molecule type" value="Genomic_DNA"/>
</dbReference>
<feature type="compositionally biased region" description="Low complexity" evidence="1">
    <location>
        <begin position="70"/>
        <end position="80"/>
    </location>
</feature>
<reference evidence="4 5" key="1">
    <citation type="submission" date="2023-05" db="EMBL/GenBank/DDBJ databases">
        <title>Streptantibioticus silvisoli sp. nov., acidotolerant actinomycetes 1 from pine litter.</title>
        <authorList>
            <person name="Swiecimska M."/>
            <person name="Golinska P."/>
            <person name="Sangal V."/>
            <person name="Wachnowicz B."/>
            <person name="Goodfellow M."/>
        </authorList>
    </citation>
    <scope>NUCLEOTIDE SEQUENCE [LARGE SCALE GENOMIC DNA]</scope>
    <source>
        <strain evidence="4 5">SL54</strain>
    </source>
</reference>
<keyword evidence="2" id="KW-0732">Signal</keyword>
<dbReference type="InterPro" id="IPR025326">
    <property type="entry name" value="DUF4232"/>
</dbReference>
<evidence type="ECO:0000313" key="5">
    <source>
        <dbReference type="Proteomes" id="UP001156398"/>
    </source>
</evidence>
<feature type="compositionally biased region" description="Low complexity" evidence="1">
    <location>
        <begin position="30"/>
        <end position="63"/>
    </location>
</feature>
<keyword evidence="5" id="KW-1185">Reference proteome</keyword>
<feature type="compositionally biased region" description="Gly residues" evidence="1">
    <location>
        <begin position="81"/>
        <end position="91"/>
    </location>
</feature>
<evidence type="ECO:0000313" key="4">
    <source>
        <dbReference type="EMBL" id="MDI5966576.1"/>
    </source>
</evidence>
<dbReference type="PROSITE" id="PS51257">
    <property type="entry name" value="PROKAR_LIPOPROTEIN"/>
    <property type="match status" value="1"/>
</dbReference>
<protein>
    <submittedName>
        <fullName evidence="4">DUF4232 domain-containing protein</fullName>
    </submittedName>
</protein>
<name>A0ABT6WA68_9ACTN</name>
<evidence type="ECO:0000256" key="2">
    <source>
        <dbReference type="SAM" id="SignalP"/>
    </source>
</evidence>
<feature type="domain" description="DUF4232" evidence="3">
    <location>
        <begin position="107"/>
        <end position="239"/>
    </location>
</feature>
<comment type="caution">
    <text evidence="4">The sequence shown here is derived from an EMBL/GenBank/DDBJ whole genome shotgun (WGS) entry which is preliminary data.</text>
</comment>
<sequence>MASKSTRMVIPAAVLAAAALALTGCSSNPSNNAAGSGDTSAASAPSATTGGDSTTDSGAAPSSAGGGSTAAGNAATTGSGTSTGAGTGTGTSGAKTQAGPAAAGKPCTSSQLTVAQKDGSVGAGQFYAKIVFTNTAATSCTLDGYPGLSYVKAAGVQSGNPAQRTGQSHHTVTLSPHGTASAVMHDSNGMGGYSASQCDLTSVQGLRVYPPNQKAALFIPVRTQHCAGTSIHPLTIGPVA</sequence>
<feature type="signal peptide" evidence="2">
    <location>
        <begin position="1"/>
        <end position="33"/>
    </location>
</feature>
<dbReference type="Pfam" id="PF14016">
    <property type="entry name" value="DUF4232"/>
    <property type="match status" value="1"/>
</dbReference>
<gene>
    <name evidence="4" type="ORF">POF43_028265</name>
</gene>
<dbReference type="Proteomes" id="UP001156398">
    <property type="component" value="Unassembled WGS sequence"/>
</dbReference>
<evidence type="ECO:0000256" key="1">
    <source>
        <dbReference type="SAM" id="MobiDB-lite"/>
    </source>
</evidence>
<accession>A0ABT6WA68</accession>
<feature type="chain" id="PRO_5046351483" evidence="2">
    <location>
        <begin position="34"/>
        <end position="240"/>
    </location>
</feature>
<proteinExistence type="predicted"/>
<organism evidence="4 5">
    <name type="scientific">Streptantibioticus silvisoli</name>
    <dbReference type="NCBI Taxonomy" id="2705255"/>
    <lineage>
        <taxon>Bacteria</taxon>
        <taxon>Bacillati</taxon>
        <taxon>Actinomycetota</taxon>
        <taxon>Actinomycetes</taxon>
        <taxon>Kitasatosporales</taxon>
        <taxon>Streptomycetaceae</taxon>
        <taxon>Streptantibioticus</taxon>
    </lineage>
</organism>
<feature type="region of interest" description="Disordered" evidence="1">
    <location>
        <begin position="30"/>
        <end position="107"/>
    </location>
</feature>
<dbReference type="RefSeq" id="WP_271321974.1">
    <property type="nucleotide sequence ID" value="NZ_JAAGKO020000055.1"/>
</dbReference>